<dbReference type="AlphaFoldDB" id="A0A2N0Z755"/>
<dbReference type="SMART" id="SM00854">
    <property type="entry name" value="PGA_cap"/>
    <property type="match status" value="1"/>
</dbReference>
<reference evidence="3 4" key="1">
    <citation type="journal article" date="2003" name="Int. J. Syst. Evol. Microbiol.">
        <title>Bacillus nealsonii sp. nov., isolated from a spacecraft-assembly facility, whose spores are gamma-radiation resistant.</title>
        <authorList>
            <person name="Venkateswaran K."/>
            <person name="Kempf M."/>
            <person name="Chen F."/>
            <person name="Satomi M."/>
            <person name="Nicholson W."/>
            <person name="Kern R."/>
        </authorList>
    </citation>
    <scope>NUCLEOTIDE SEQUENCE [LARGE SCALE GENOMIC DNA]</scope>
    <source>
        <strain evidence="3 4">FO-92</strain>
    </source>
</reference>
<comment type="similarity">
    <text evidence="1">Belongs to the CapA family.</text>
</comment>
<dbReference type="SUPFAM" id="SSF56300">
    <property type="entry name" value="Metallo-dependent phosphatases"/>
    <property type="match status" value="1"/>
</dbReference>
<accession>A0A2N0Z755</accession>
<sequence>MDKLSIAVTGDALVTQRLPREDERLIALKEILGMTDVRFTNLETSIHSYENDIYPSKHSGGDWINAEPAVLSDLSWLGFNIMSCPSNHSLDWSHNGLLRTIENLNREQVVYAGIGRNLAEASRPRYLETSKGRVAIIAVNTTFRDWHPAGEQRRDFIGRPGINPLHFRTIHKVDEEQLNVLKSVAEQTEINKRNSNNKDGIFQFGDYFFETGDPGTYTVVDPIDAKRIKKSISEALRQADIVLVSCHSHEMRGLQKEQLTDFQREFAHMVIDEGAHAYIGHGPHVLRGIEIYKKRPIFHGLGDFFYQAELIERQPTEFYEKYGNFNEEHCTADGYDFRLKSGGVMNNETNPKTYESIIATFDISDNHVNNIVLYPITLGFDQPRSKKGTPEIAEKEASERIISELQHLSSSFGTEIEVKDGKGIITI</sequence>
<dbReference type="OrthoDB" id="9810906at2"/>
<dbReference type="RefSeq" id="WP_101175451.1">
    <property type="nucleotide sequence ID" value="NZ_PISE01000004.1"/>
</dbReference>
<evidence type="ECO:0000256" key="1">
    <source>
        <dbReference type="ARBA" id="ARBA00005662"/>
    </source>
</evidence>
<dbReference type="Pfam" id="PF09587">
    <property type="entry name" value="PGA_cap"/>
    <property type="match status" value="1"/>
</dbReference>
<feature type="domain" description="Capsule synthesis protein CapA" evidence="2">
    <location>
        <begin position="5"/>
        <end position="307"/>
    </location>
</feature>
<protein>
    <submittedName>
        <fullName evidence="3">Capsule biosynthesis protein CapA</fullName>
    </submittedName>
</protein>
<dbReference type="InterPro" id="IPR029052">
    <property type="entry name" value="Metallo-depent_PP-like"/>
</dbReference>
<dbReference type="Proteomes" id="UP000233375">
    <property type="component" value="Unassembled WGS sequence"/>
</dbReference>
<dbReference type="EMBL" id="PISE01000004">
    <property type="protein sequence ID" value="PKG25346.1"/>
    <property type="molecule type" value="Genomic_DNA"/>
</dbReference>
<evidence type="ECO:0000313" key="4">
    <source>
        <dbReference type="Proteomes" id="UP000233375"/>
    </source>
</evidence>
<gene>
    <name evidence="3" type="ORF">CWS01_02380</name>
</gene>
<dbReference type="InterPro" id="IPR052169">
    <property type="entry name" value="CW_Biosynth-Accessory"/>
</dbReference>
<keyword evidence="4" id="KW-1185">Reference proteome</keyword>
<dbReference type="PANTHER" id="PTHR33393">
    <property type="entry name" value="POLYGLUTAMINE SYNTHESIS ACCESSORY PROTEIN RV0574C-RELATED"/>
    <property type="match status" value="1"/>
</dbReference>
<comment type="caution">
    <text evidence="3">The sequence shown here is derived from an EMBL/GenBank/DDBJ whole genome shotgun (WGS) entry which is preliminary data.</text>
</comment>
<evidence type="ECO:0000313" key="3">
    <source>
        <dbReference type="EMBL" id="PKG25346.1"/>
    </source>
</evidence>
<proteinExistence type="inferred from homology"/>
<dbReference type="Gene3D" id="3.60.21.10">
    <property type="match status" value="1"/>
</dbReference>
<organism evidence="3 4">
    <name type="scientific">Niallia nealsonii</name>
    <dbReference type="NCBI Taxonomy" id="115979"/>
    <lineage>
        <taxon>Bacteria</taxon>
        <taxon>Bacillati</taxon>
        <taxon>Bacillota</taxon>
        <taxon>Bacilli</taxon>
        <taxon>Bacillales</taxon>
        <taxon>Bacillaceae</taxon>
        <taxon>Niallia</taxon>
    </lineage>
</organism>
<dbReference type="PANTHER" id="PTHR33393:SF13">
    <property type="entry name" value="PGA BIOSYNTHESIS PROTEIN CAPA"/>
    <property type="match status" value="1"/>
</dbReference>
<evidence type="ECO:0000259" key="2">
    <source>
        <dbReference type="SMART" id="SM00854"/>
    </source>
</evidence>
<dbReference type="InterPro" id="IPR019079">
    <property type="entry name" value="Capsule_synth_CapA"/>
</dbReference>
<dbReference type="CDD" id="cd07381">
    <property type="entry name" value="MPP_CapA"/>
    <property type="match status" value="1"/>
</dbReference>
<name>A0A2N0Z755_9BACI</name>